<organism evidence="7 8">
    <name type="scientific">Operophtera brumata</name>
    <name type="common">Winter moth</name>
    <name type="synonym">Phalaena brumata</name>
    <dbReference type="NCBI Taxonomy" id="104452"/>
    <lineage>
        <taxon>Eukaryota</taxon>
        <taxon>Metazoa</taxon>
        <taxon>Ecdysozoa</taxon>
        <taxon>Arthropoda</taxon>
        <taxon>Hexapoda</taxon>
        <taxon>Insecta</taxon>
        <taxon>Pterygota</taxon>
        <taxon>Neoptera</taxon>
        <taxon>Endopterygota</taxon>
        <taxon>Lepidoptera</taxon>
        <taxon>Glossata</taxon>
        <taxon>Ditrysia</taxon>
        <taxon>Geometroidea</taxon>
        <taxon>Geometridae</taxon>
        <taxon>Larentiinae</taxon>
        <taxon>Operophtera</taxon>
    </lineage>
</organism>
<evidence type="ECO:0000256" key="3">
    <source>
        <dbReference type="ARBA" id="ARBA00022737"/>
    </source>
</evidence>
<comment type="subcellular location">
    <subcellularLocation>
        <location evidence="1">Secreted</location>
    </subcellularLocation>
</comment>
<dbReference type="PROSITE" id="PS51162">
    <property type="entry name" value="THYROGLOBULIN_1_2"/>
    <property type="match status" value="2"/>
</dbReference>
<keyword evidence="3" id="KW-0677">Repeat</keyword>
<evidence type="ECO:0000313" key="7">
    <source>
        <dbReference type="EMBL" id="KOB75989.1"/>
    </source>
</evidence>
<dbReference type="Pfam" id="PF00086">
    <property type="entry name" value="Thyroglobulin_1"/>
    <property type="match status" value="2"/>
</dbReference>
<dbReference type="PANTHER" id="PTHR12352">
    <property type="entry name" value="SECRETED MODULAR CALCIUM-BINDING PROTEIN"/>
    <property type="match status" value="1"/>
</dbReference>
<comment type="caution">
    <text evidence="7">The sequence shown here is derived from an EMBL/GenBank/DDBJ whole genome shotgun (WGS) entry which is preliminary data.</text>
</comment>
<evidence type="ECO:0000256" key="5">
    <source>
        <dbReference type="PROSITE-ProRule" id="PRU00500"/>
    </source>
</evidence>
<evidence type="ECO:0000313" key="8">
    <source>
        <dbReference type="Proteomes" id="UP000037510"/>
    </source>
</evidence>
<comment type="caution">
    <text evidence="5">Lacks conserved residue(s) required for the propagation of feature annotation.</text>
</comment>
<dbReference type="SMART" id="SM00211">
    <property type="entry name" value="TY"/>
    <property type="match status" value="3"/>
</dbReference>
<evidence type="ECO:0000256" key="4">
    <source>
        <dbReference type="ARBA" id="ARBA00023157"/>
    </source>
</evidence>
<evidence type="ECO:0000259" key="6">
    <source>
        <dbReference type="PROSITE" id="PS51162"/>
    </source>
</evidence>
<keyword evidence="4" id="KW-1015">Disulfide bond</keyword>
<keyword evidence="2" id="KW-0964">Secreted</keyword>
<accession>A0A0L7LKU3</accession>
<proteinExistence type="predicted"/>
<dbReference type="GO" id="GO:0007160">
    <property type="term" value="P:cell-matrix adhesion"/>
    <property type="evidence" value="ECO:0007669"/>
    <property type="project" value="TreeGrafter"/>
</dbReference>
<keyword evidence="8" id="KW-1185">Reference proteome</keyword>
<dbReference type="InterPro" id="IPR036857">
    <property type="entry name" value="Thyroglobulin_1_sf"/>
</dbReference>
<sequence length="386" mass="42175">MEVANGPRLYKTDKIVITRREMRTRSTDMIYCHCIVLIVVSLLVSKTVSQCDVAQVCFADVTDADCLPGQSMVPNGGIFGCCPGCQPTSGVVDDSGCKAPASCLPNGRYAPVQCKGDIFTGRCFCSDEHGIRIFGQMWRNEASDMTCACSRRRAEIEAAGRHSTLHCTPSGDYEHLQCDEGLCWCAESKTGQPTVTPVTETDMTRLPCYTTYSVGEQYLRRCESLVHAMAEIHKEQSDHGTSFLGNPTAFCDYDGSYGPYQIINSIAYCTGRDGQILGSWQVMSSEMTGMNCNCARDSSIYFPDKGMVVTETCTANGNYQANQNVGDVYYCVDSDGYPTRADWSGQVTSACHPTPAGRPLSAHALPSGTGDLGYEFTIEYCKQSRR</sequence>
<reference evidence="7 8" key="1">
    <citation type="journal article" date="2015" name="Genome Biol. Evol.">
        <title>The genome of winter moth (Operophtera brumata) provides a genomic perspective on sexual dimorphism and phenology.</title>
        <authorList>
            <person name="Derks M.F."/>
            <person name="Smit S."/>
            <person name="Salis L."/>
            <person name="Schijlen E."/>
            <person name="Bossers A."/>
            <person name="Mateman C."/>
            <person name="Pijl A.S."/>
            <person name="de Ridder D."/>
            <person name="Groenen M.A."/>
            <person name="Visser M.E."/>
            <person name="Megens H.J."/>
        </authorList>
    </citation>
    <scope>NUCLEOTIDE SEQUENCE [LARGE SCALE GENOMIC DNA]</scope>
    <source>
        <strain evidence="7">WM2013NL</strain>
        <tissue evidence="7">Head and thorax</tissue>
    </source>
</reference>
<dbReference type="InterPro" id="IPR000716">
    <property type="entry name" value="Thyroglobulin_1"/>
</dbReference>
<dbReference type="AlphaFoldDB" id="A0A0L7LKU3"/>
<dbReference type="EMBL" id="JTDY01000759">
    <property type="protein sequence ID" value="KOB75989.1"/>
    <property type="molecule type" value="Genomic_DNA"/>
</dbReference>
<dbReference type="Proteomes" id="UP000037510">
    <property type="component" value="Unassembled WGS sequence"/>
</dbReference>
<dbReference type="GO" id="GO:0005615">
    <property type="term" value="C:extracellular space"/>
    <property type="evidence" value="ECO:0007669"/>
    <property type="project" value="TreeGrafter"/>
</dbReference>
<name>A0A0L7LKU3_OPEBR</name>
<protein>
    <recommendedName>
        <fullName evidence="6">Thyroglobulin type-1 domain-containing protein</fullName>
    </recommendedName>
</protein>
<gene>
    <name evidence="7" type="ORF">OBRU01_03911</name>
</gene>
<evidence type="ECO:0000256" key="1">
    <source>
        <dbReference type="ARBA" id="ARBA00004613"/>
    </source>
</evidence>
<dbReference type="InterPro" id="IPR051950">
    <property type="entry name" value="Dev_reg/Prot_inhib"/>
</dbReference>
<dbReference type="GO" id="GO:0005604">
    <property type="term" value="C:basement membrane"/>
    <property type="evidence" value="ECO:0007669"/>
    <property type="project" value="TreeGrafter"/>
</dbReference>
<dbReference type="SUPFAM" id="SSF57610">
    <property type="entry name" value="Thyroglobulin type-1 domain"/>
    <property type="match status" value="3"/>
</dbReference>
<dbReference type="Gene3D" id="4.10.800.10">
    <property type="entry name" value="Thyroglobulin type-1"/>
    <property type="match status" value="2"/>
</dbReference>
<feature type="domain" description="Thyroglobulin type-1" evidence="6">
    <location>
        <begin position="149"/>
        <end position="208"/>
    </location>
</feature>
<dbReference type="PANTHER" id="PTHR12352:SF3">
    <property type="entry name" value="NIDOGEN-2"/>
    <property type="match status" value="1"/>
</dbReference>
<evidence type="ECO:0000256" key="2">
    <source>
        <dbReference type="ARBA" id="ARBA00022525"/>
    </source>
</evidence>
<feature type="domain" description="Thyroglobulin type-1" evidence="6">
    <location>
        <begin position="94"/>
        <end position="147"/>
    </location>
</feature>